<comment type="similarity">
    <text evidence="2">Belongs to the class-V pyridoxal-phosphate-dependent aminotransferase family.</text>
</comment>
<dbReference type="InterPro" id="IPR015421">
    <property type="entry name" value="PyrdxlP-dep_Trfase_major"/>
</dbReference>
<name>X1RFY3_9ZZZZ</name>
<keyword evidence="3" id="KW-0663">Pyridoxal phosphate</keyword>
<dbReference type="PIRSF" id="PIRSF000524">
    <property type="entry name" value="SPT"/>
    <property type="match status" value="1"/>
</dbReference>
<dbReference type="AlphaFoldDB" id="X1RFY3"/>
<dbReference type="GO" id="GO:0005777">
    <property type="term" value="C:peroxisome"/>
    <property type="evidence" value="ECO:0007669"/>
    <property type="project" value="TreeGrafter"/>
</dbReference>
<proteinExistence type="inferred from homology"/>
<dbReference type="InterPro" id="IPR015424">
    <property type="entry name" value="PyrdxlP-dep_Trfase"/>
</dbReference>
<sequence>MSEIHFNKEEGSQIKLFTPGPVYIPERILKEMAKPNDTHRSKPYAEMHQLVEEGLKKLLFTSNNCLISTSSATGLMEACVRNLVKKDEKALFFSIGAFGDRWYKIGVSNGKVAVKEGVEWGKPITPEFAQEALNKDKYAVVFIQSNETSTGVYNPINEVIPVIKDFGALVCVDATSSMAGIKIEVDKLGIDVCLASVQKSFTIPPGLALCSISKAAIEKTSQVKNRGFYFDFLDLVKRSEKHQTPTTPPIPQIRALAAQLDYILNHEGLEKRFERHERLGKRTRMWARDINFEMFPEKGYESNTVSTMRNSLNIDIGKMVSTLLGKGYRIVNGYGDLKNKTFRIGHMGEVSVKDLENMLKILTDIVSDLRLNQ</sequence>
<evidence type="ECO:0000259" key="4">
    <source>
        <dbReference type="Pfam" id="PF00266"/>
    </source>
</evidence>
<dbReference type="GO" id="GO:0019265">
    <property type="term" value="P:glycine biosynthetic process, by transamination of glyoxylate"/>
    <property type="evidence" value="ECO:0007669"/>
    <property type="project" value="TreeGrafter"/>
</dbReference>
<dbReference type="Pfam" id="PF00266">
    <property type="entry name" value="Aminotran_5"/>
    <property type="match status" value="1"/>
</dbReference>
<dbReference type="PANTHER" id="PTHR21152:SF40">
    <property type="entry name" value="ALANINE--GLYOXYLATE AMINOTRANSFERASE"/>
    <property type="match status" value="1"/>
</dbReference>
<gene>
    <name evidence="5" type="ORF">S12H4_05807</name>
</gene>
<reference evidence="5" key="1">
    <citation type="journal article" date="2014" name="Front. Microbiol.">
        <title>High frequency of phylogenetically diverse reductive dehalogenase-homologous genes in deep subseafloor sedimentary metagenomes.</title>
        <authorList>
            <person name="Kawai M."/>
            <person name="Futagami T."/>
            <person name="Toyoda A."/>
            <person name="Takaki Y."/>
            <person name="Nishi S."/>
            <person name="Hori S."/>
            <person name="Arai W."/>
            <person name="Tsubouchi T."/>
            <person name="Morono Y."/>
            <person name="Uchiyama I."/>
            <person name="Ito T."/>
            <person name="Fujiyama A."/>
            <person name="Inagaki F."/>
            <person name="Takami H."/>
        </authorList>
    </citation>
    <scope>NUCLEOTIDE SEQUENCE</scope>
    <source>
        <strain evidence="5">Expedition CK06-06</strain>
    </source>
</reference>
<dbReference type="SUPFAM" id="SSF53383">
    <property type="entry name" value="PLP-dependent transferases"/>
    <property type="match status" value="1"/>
</dbReference>
<dbReference type="InterPro" id="IPR000192">
    <property type="entry name" value="Aminotrans_V_dom"/>
</dbReference>
<dbReference type="GO" id="GO:0008453">
    <property type="term" value="F:alanine-glyoxylate transaminase activity"/>
    <property type="evidence" value="ECO:0007669"/>
    <property type="project" value="TreeGrafter"/>
</dbReference>
<dbReference type="InterPro" id="IPR024169">
    <property type="entry name" value="SP_NH2Trfase/AEP_transaminase"/>
</dbReference>
<evidence type="ECO:0000256" key="2">
    <source>
        <dbReference type="ARBA" id="ARBA00009236"/>
    </source>
</evidence>
<dbReference type="InterPro" id="IPR015422">
    <property type="entry name" value="PyrdxlP-dep_Trfase_small"/>
</dbReference>
<dbReference type="EMBL" id="BARW01001965">
    <property type="protein sequence ID" value="GAI65911.1"/>
    <property type="molecule type" value="Genomic_DNA"/>
</dbReference>
<feature type="domain" description="Aminotransferase class V" evidence="4">
    <location>
        <begin position="38"/>
        <end position="282"/>
    </location>
</feature>
<evidence type="ECO:0000256" key="1">
    <source>
        <dbReference type="ARBA" id="ARBA00001933"/>
    </source>
</evidence>
<comment type="caution">
    <text evidence="5">The sequence shown here is derived from an EMBL/GenBank/DDBJ whole genome shotgun (WGS) entry which is preliminary data.</text>
</comment>
<comment type="cofactor">
    <cofactor evidence="1">
        <name>pyridoxal 5'-phosphate</name>
        <dbReference type="ChEBI" id="CHEBI:597326"/>
    </cofactor>
</comment>
<dbReference type="PANTHER" id="PTHR21152">
    <property type="entry name" value="AMINOTRANSFERASE CLASS V"/>
    <property type="match status" value="1"/>
</dbReference>
<evidence type="ECO:0000256" key="3">
    <source>
        <dbReference type="ARBA" id="ARBA00022898"/>
    </source>
</evidence>
<protein>
    <recommendedName>
        <fullName evidence="4">Aminotransferase class V domain-containing protein</fullName>
    </recommendedName>
</protein>
<evidence type="ECO:0000313" key="5">
    <source>
        <dbReference type="EMBL" id="GAI65911.1"/>
    </source>
</evidence>
<dbReference type="GO" id="GO:0004760">
    <property type="term" value="F:L-serine-pyruvate transaminase activity"/>
    <property type="evidence" value="ECO:0007669"/>
    <property type="project" value="TreeGrafter"/>
</dbReference>
<dbReference type="Gene3D" id="3.40.640.10">
    <property type="entry name" value="Type I PLP-dependent aspartate aminotransferase-like (Major domain)"/>
    <property type="match status" value="1"/>
</dbReference>
<dbReference type="Gene3D" id="3.90.1150.10">
    <property type="entry name" value="Aspartate Aminotransferase, domain 1"/>
    <property type="match status" value="1"/>
</dbReference>
<accession>X1RFY3</accession>
<organism evidence="5">
    <name type="scientific">marine sediment metagenome</name>
    <dbReference type="NCBI Taxonomy" id="412755"/>
    <lineage>
        <taxon>unclassified sequences</taxon>
        <taxon>metagenomes</taxon>
        <taxon>ecological metagenomes</taxon>
    </lineage>
</organism>